<dbReference type="GO" id="GO:0042277">
    <property type="term" value="F:peptide binding"/>
    <property type="evidence" value="ECO:0007669"/>
    <property type="project" value="TreeGrafter"/>
</dbReference>
<keyword evidence="2" id="KW-0479">Metal-binding</keyword>
<name>A0A392MF42_9FABA</name>
<dbReference type="InterPro" id="IPR050344">
    <property type="entry name" value="Peptidase_M1_aminopeptidases"/>
</dbReference>
<dbReference type="FunFam" id="1.10.390.10:FF:000033">
    <property type="entry name" value="Endoplasmic reticulum aminopeptidase 1b"/>
    <property type="match status" value="1"/>
</dbReference>
<feature type="domain" description="Peptidase M1 membrane alanine aminopeptidase" evidence="3">
    <location>
        <begin position="176"/>
        <end position="262"/>
    </location>
</feature>
<keyword evidence="6" id="KW-1185">Reference proteome</keyword>
<comment type="caution">
    <text evidence="5">The sequence shown here is derived from an EMBL/GenBank/DDBJ whole genome shotgun (WGS) entry which is preliminary data.</text>
</comment>
<feature type="domain" description="Aminopeptidase N-like N-terminal" evidence="4">
    <location>
        <begin position="96"/>
        <end position="141"/>
    </location>
</feature>
<organism evidence="5 6">
    <name type="scientific">Trifolium medium</name>
    <dbReference type="NCBI Taxonomy" id="97028"/>
    <lineage>
        <taxon>Eukaryota</taxon>
        <taxon>Viridiplantae</taxon>
        <taxon>Streptophyta</taxon>
        <taxon>Embryophyta</taxon>
        <taxon>Tracheophyta</taxon>
        <taxon>Spermatophyta</taxon>
        <taxon>Magnoliopsida</taxon>
        <taxon>eudicotyledons</taxon>
        <taxon>Gunneridae</taxon>
        <taxon>Pentapetalae</taxon>
        <taxon>rosids</taxon>
        <taxon>fabids</taxon>
        <taxon>Fabales</taxon>
        <taxon>Fabaceae</taxon>
        <taxon>Papilionoideae</taxon>
        <taxon>50 kb inversion clade</taxon>
        <taxon>NPAAA clade</taxon>
        <taxon>Hologalegina</taxon>
        <taxon>IRL clade</taxon>
        <taxon>Trifolieae</taxon>
        <taxon>Trifolium</taxon>
    </lineage>
</organism>
<dbReference type="InterPro" id="IPR045357">
    <property type="entry name" value="Aminopeptidase_N-like_N"/>
</dbReference>
<evidence type="ECO:0000313" key="6">
    <source>
        <dbReference type="Proteomes" id="UP000265520"/>
    </source>
</evidence>
<dbReference type="GO" id="GO:0043171">
    <property type="term" value="P:peptide catabolic process"/>
    <property type="evidence" value="ECO:0007669"/>
    <property type="project" value="TreeGrafter"/>
</dbReference>
<keyword evidence="5" id="KW-0645">Protease</keyword>
<dbReference type="GO" id="GO:0008270">
    <property type="term" value="F:zinc ion binding"/>
    <property type="evidence" value="ECO:0007669"/>
    <property type="project" value="InterPro"/>
</dbReference>
<keyword evidence="5" id="KW-0031">Aminopeptidase</keyword>
<dbReference type="PANTHER" id="PTHR11533">
    <property type="entry name" value="PROTEASE M1 ZINC METALLOPROTEASE"/>
    <property type="match status" value="1"/>
</dbReference>
<sequence length="262" mass="29399">MAVTQFEPADARRCFPCWDEPACKVYLFPSFTLLLSTHYEARTLLRLAVSRVRHCRCPTPILSVSMSCPVSVSVLHRAHTRVGYKKNSINLWLTLQATFKITLDVPSDLVALSNMPIAEEKIDNNLKTVSYQESPIMSTYLVAVVVGLFDYVEDHTPDGIKVRVYCQVGKANQGKFALDVAVKTLGIYKDYFETPYTLPKLDMIAIPDFAAGAMENYGLVTYRETALLYDDQHSAAANKQRVAVVVAHELAHQWFGNLVTME</sequence>
<dbReference type="InterPro" id="IPR027268">
    <property type="entry name" value="Peptidase_M4/M1_CTD_sf"/>
</dbReference>
<feature type="binding site" evidence="2">
    <location>
        <position position="252"/>
    </location>
    <ligand>
        <name>Zn(2+)</name>
        <dbReference type="ChEBI" id="CHEBI:29105"/>
        <note>catalytic</note>
    </ligand>
</feature>
<evidence type="ECO:0000259" key="3">
    <source>
        <dbReference type="Pfam" id="PF01433"/>
    </source>
</evidence>
<dbReference type="GO" id="GO:0005615">
    <property type="term" value="C:extracellular space"/>
    <property type="evidence" value="ECO:0007669"/>
    <property type="project" value="TreeGrafter"/>
</dbReference>
<dbReference type="InterPro" id="IPR042097">
    <property type="entry name" value="Aminopeptidase_N-like_N_sf"/>
</dbReference>
<dbReference type="GO" id="GO:0016020">
    <property type="term" value="C:membrane"/>
    <property type="evidence" value="ECO:0007669"/>
    <property type="project" value="TreeGrafter"/>
</dbReference>
<dbReference type="Gene3D" id="2.60.40.1730">
    <property type="entry name" value="tricorn interacting facor f3 domain"/>
    <property type="match status" value="1"/>
</dbReference>
<dbReference type="InterPro" id="IPR014782">
    <property type="entry name" value="Peptidase_M1_dom"/>
</dbReference>
<dbReference type="GO" id="GO:0006508">
    <property type="term" value="P:proteolysis"/>
    <property type="evidence" value="ECO:0007669"/>
    <property type="project" value="TreeGrafter"/>
</dbReference>
<comment type="cofactor">
    <cofactor evidence="2">
        <name>Zn(2+)</name>
        <dbReference type="ChEBI" id="CHEBI:29105"/>
    </cofactor>
    <text evidence="2">Binds 1 zinc ion per subunit.</text>
</comment>
<feature type="binding site" evidence="2">
    <location>
        <position position="248"/>
    </location>
    <ligand>
        <name>Zn(2+)</name>
        <dbReference type="ChEBI" id="CHEBI:29105"/>
        <note>catalytic</note>
    </ligand>
</feature>
<evidence type="ECO:0000256" key="2">
    <source>
        <dbReference type="PIRSR" id="PIRSR634016-3"/>
    </source>
</evidence>
<dbReference type="CDD" id="cd09601">
    <property type="entry name" value="M1_APN-Q_like"/>
    <property type="match status" value="1"/>
</dbReference>
<dbReference type="Proteomes" id="UP000265520">
    <property type="component" value="Unassembled WGS sequence"/>
</dbReference>
<keyword evidence="5" id="KW-0378">Hydrolase</keyword>
<dbReference type="PANTHER" id="PTHR11533:SF174">
    <property type="entry name" value="PUROMYCIN-SENSITIVE AMINOPEPTIDASE-RELATED"/>
    <property type="match status" value="1"/>
</dbReference>
<evidence type="ECO:0000313" key="5">
    <source>
        <dbReference type="EMBL" id="MCH85388.1"/>
    </source>
</evidence>
<gene>
    <name evidence="5" type="ORF">A2U01_0006234</name>
</gene>
<feature type="domain" description="Aminopeptidase N-like N-terminal" evidence="4">
    <location>
        <begin position="1"/>
        <end position="25"/>
    </location>
</feature>
<dbReference type="Pfam" id="PF17900">
    <property type="entry name" value="Peptidase_M1_N"/>
    <property type="match status" value="2"/>
</dbReference>
<reference evidence="5 6" key="1">
    <citation type="journal article" date="2018" name="Front. Plant Sci.">
        <title>Red Clover (Trifolium pratense) and Zigzag Clover (T. medium) - A Picture of Genomic Similarities and Differences.</title>
        <authorList>
            <person name="Dluhosova J."/>
            <person name="Istvanek J."/>
            <person name="Nedelnik J."/>
            <person name="Repkova J."/>
        </authorList>
    </citation>
    <scope>NUCLEOTIDE SEQUENCE [LARGE SCALE GENOMIC DNA]</scope>
    <source>
        <strain evidence="6">cv. 10/8</strain>
        <tissue evidence="5">Leaf</tissue>
    </source>
</reference>
<dbReference type="SUPFAM" id="SSF55486">
    <property type="entry name" value="Metalloproteases ('zincins'), catalytic domain"/>
    <property type="match status" value="1"/>
</dbReference>
<dbReference type="AlphaFoldDB" id="A0A392MF42"/>
<feature type="non-terminal residue" evidence="5">
    <location>
        <position position="262"/>
    </location>
</feature>
<dbReference type="SUPFAM" id="SSF63737">
    <property type="entry name" value="Leukotriene A4 hydrolase N-terminal domain"/>
    <property type="match status" value="2"/>
</dbReference>
<dbReference type="EMBL" id="LXQA010008418">
    <property type="protein sequence ID" value="MCH85388.1"/>
    <property type="molecule type" value="Genomic_DNA"/>
</dbReference>
<evidence type="ECO:0000256" key="1">
    <source>
        <dbReference type="PIRSR" id="PIRSR634016-1"/>
    </source>
</evidence>
<dbReference type="InterPro" id="IPR034016">
    <property type="entry name" value="M1_APN-typ"/>
</dbReference>
<protein>
    <submittedName>
        <fullName evidence="5">Puromycin-sensitive aminopeptidase-like</fullName>
    </submittedName>
</protein>
<proteinExistence type="predicted"/>
<keyword evidence="2" id="KW-0862">Zinc</keyword>
<evidence type="ECO:0000259" key="4">
    <source>
        <dbReference type="Pfam" id="PF17900"/>
    </source>
</evidence>
<dbReference type="Pfam" id="PF01433">
    <property type="entry name" value="Peptidase_M1"/>
    <property type="match status" value="1"/>
</dbReference>
<dbReference type="GO" id="GO:0005737">
    <property type="term" value="C:cytoplasm"/>
    <property type="evidence" value="ECO:0007669"/>
    <property type="project" value="TreeGrafter"/>
</dbReference>
<dbReference type="Gene3D" id="1.10.390.10">
    <property type="entry name" value="Neutral Protease Domain 2"/>
    <property type="match status" value="1"/>
</dbReference>
<accession>A0A392MF42</accession>
<dbReference type="GO" id="GO:0070006">
    <property type="term" value="F:metalloaminopeptidase activity"/>
    <property type="evidence" value="ECO:0007669"/>
    <property type="project" value="TreeGrafter"/>
</dbReference>
<feature type="active site" description="Proton acceptor" evidence="1">
    <location>
        <position position="249"/>
    </location>
</feature>